<dbReference type="STRING" id="1230457.C476_11121"/>
<name>M0CCR2_9EURY</name>
<dbReference type="EMBL" id="AOIT01000038">
    <property type="protein sequence ID" value="ELZ20433.1"/>
    <property type="molecule type" value="Genomic_DNA"/>
</dbReference>
<organism evidence="1 2">
    <name type="scientific">Natrinema limicola JCM 13563</name>
    <dbReference type="NCBI Taxonomy" id="1230457"/>
    <lineage>
        <taxon>Archaea</taxon>
        <taxon>Methanobacteriati</taxon>
        <taxon>Methanobacteriota</taxon>
        <taxon>Stenosarchaea group</taxon>
        <taxon>Halobacteria</taxon>
        <taxon>Halobacteriales</taxon>
        <taxon>Natrialbaceae</taxon>
        <taxon>Natrinema</taxon>
    </lineage>
</organism>
<evidence type="ECO:0000313" key="2">
    <source>
        <dbReference type="Proteomes" id="UP000011615"/>
    </source>
</evidence>
<comment type="caution">
    <text evidence="1">The sequence shown here is derived from an EMBL/GenBank/DDBJ whole genome shotgun (WGS) entry which is preliminary data.</text>
</comment>
<keyword evidence="2" id="KW-1185">Reference proteome</keyword>
<dbReference type="AlphaFoldDB" id="M0CCR2"/>
<dbReference type="Proteomes" id="UP000011615">
    <property type="component" value="Unassembled WGS sequence"/>
</dbReference>
<sequence length="46" mass="5257">MVYFRPVVVLEFALDREAVHRLLREDDEDVVLEGGEFACNTLFAGD</sequence>
<gene>
    <name evidence="1" type="ORF">C476_11121</name>
</gene>
<reference evidence="1 2" key="1">
    <citation type="journal article" date="2014" name="PLoS Genet.">
        <title>Phylogenetically driven sequencing of extremely halophilic archaea reveals strategies for static and dynamic osmo-response.</title>
        <authorList>
            <person name="Becker E.A."/>
            <person name="Seitzer P.M."/>
            <person name="Tritt A."/>
            <person name="Larsen D."/>
            <person name="Krusor M."/>
            <person name="Yao A.I."/>
            <person name="Wu D."/>
            <person name="Madern D."/>
            <person name="Eisen J.A."/>
            <person name="Darling A.E."/>
            <person name="Facciotti M.T."/>
        </authorList>
    </citation>
    <scope>NUCLEOTIDE SEQUENCE [LARGE SCALE GENOMIC DNA]</scope>
    <source>
        <strain evidence="1 2">JCM 13563</strain>
    </source>
</reference>
<protein>
    <submittedName>
        <fullName evidence="1">Uncharacterized protein</fullName>
    </submittedName>
</protein>
<accession>M0CCR2</accession>
<proteinExistence type="predicted"/>
<evidence type="ECO:0000313" key="1">
    <source>
        <dbReference type="EMBL" id="ELZ20433.1"/>
    </source>
</evidence>